<dbReference type="Pfam" id="PF14026">
    <property type="entry name" value="SCO4226-like"/>
    <property type="match status" value="1"/>
</dbReference>
<gene>
    <name evidence="1" type="ORF">SAMN04515674_108122</name>
</gene>
<dbReference type="InterPro" id="IPR025336">
    <property type="entry name" value="SCO4226-like"/>
</dbReference>
<dbReference type="AlphaFoldDB" id="A0A1I5UYX1"/>
<protein>
    <recommendedName>
        <fullName evidence="3">DUF4242 domain-containing protein</fullName>
    </recommendedName>
</protein>
<name>A0A1I5UYX1_9BACT</name>
<dbReference type="RefSeq" id="WP_092017964.1">
    <property type="nucleotide sequence ID" value="NZ_FOXH01000008.1"/>
</dbReference>
<evidence type="ECO:0008006" key="3">
    <source>
        <dbReference type="Google" id="ProtNLM"/>
    </source>
</evidence>
<proteinExistence type="predicted"/>
<accession>A0A1I5UYX1</accession>
<dbReference type="OrthoDB" id="9800027at2"/>
<dbReference type="InterPro" id="IPR042557">
    <property type="entry name" value="SCO4226"/>
</dbReference>
<dbReference type="Proteomes" id="UP000199306">
    <property type="component" value="Unassembled WGS sequence"/>
</dbReference>
<reference evidence="1 2" key="1">
    <citation type="submission" date="2016-10" db="EMBL/GenBank/DDBJ databases">
        <authorList>
            <person name="de Groot N.N."/>
        </authorList>
    </citation>
    <scope>NUCLEOTIDE SEQUENCE [LARGE SCALE GENOMIC DNA]</scope>
    <source>
        <strain evidence="2">E92,LMG 26720,CCM 7988</strain>
    </source>
</reference>
<dbReference type="EMBL" id="FOXH01000008">
    <property type="protein sequence ID" value="SFQ00443.1"/>
    <property type="molecule type" value="Genomic_DNA"/>
</dbReference>
<evidence type="ECO:0000313" key="1">
    <source>
        <dbReference type="EMBL" id="SFQ00443.1"/>
    </source>
</evidence>
<sequence>MPKYVIEREIPGAGKLTAEQLKAISQTSCGVLSNMGPQIQWVHSYVTADKIYCVYNAPNEEMVRQHASQGGFPANSINMVSTIIDPVTAE</sequence>
<organism evidence="1 2">
    <name type="scientific">Pseudarcicella hirudinis</name>
    <dbReference type="NCBI Taxonomy" id="1079859"/>
    <lineage>
        <taxon>Bacteria</taxon>
        <taxon>Pseudomonadati</taxon>
        <taxon>Bacteroidota</taxon>
        <taxon>Cytophagia</taxon>
        <taxon>Cytophagales</taxon>
        <taxon>Flectobacillaceae</taxon>
        <taxon>Pseudarcicella</taxon>
    </lineage>
</organism>
<evidence type="ECO:0000313" key="2">
    <source>
        <dbReference type="Proteomes" id="UP000199306"/>
    </source>
</evidence>
<keyword evidence="2" id="KW-1185">Reference proteome</keyword>
<dbReference type="Gene3D" id="3.30.70.3090">
    <property type="entry name" value="ORF SCO4226, nickel-binding ferredoxin-like monomer"/>
    <property type="match status" value="1"/>
</dbReference>